<keyword evidence="1" id="KW-0812">Transmembrane</keyword>
<dbReference type="PANTHER" id="PTHR30590:SF3">
    <property type="entry name" value="HYPOTHETICAL MEMBRANE SPANNING PROTEIN"/>
    <property type="match status" value="1"/>
</dbReference>
<keyword evidence="1" id="KW-0472">Membrane</keyword>
<accession>A0AAW9GRX3</accession>
<evidence type="ECO:0000313" key="3">
    <source>
        <dbReference type="EMBL" id="MDY0854356.1"/>
    </source>
</evidence>
<dbReference type="PANTHER" id="PTHR30590">
    <property type="entry name" value="INNER MEMBRANE PROTEIN"/>
    <property type="match status" value="1"/>
</dbReference>
<dbReference type="Pfam" id="PF04235">
    <property type="entry name" value="DUF418"/>
    <property type="match status" value="1"/>
</dbReference>
<name>A0AAW9GRX3_BACTU</name>
<reference evidence="3" key="1">
    <citation type="submission" date="2023-11" db="EMBL/GenBank/DDBJ databases">
        <title>Genome Sequence of Bacillus thuringiensis stain BLB 30AF.</title>
        <authorList>
            <person name="Farhat A."/>
        </authorList>
    </citation>
    <scope>NUCLEOTIDE SEQUENCE</scope>
    <source>
        <strain evidence="3">BLB30AF</strain>
    </source>
</reference>
<feature type="transmembrane region" description="Helical" evidence="1">
    <location>
        <begin position="236"/>
        <end position="257"/>
    </location>
</feature>
<dbReference type="RefSeq" id="WP_320483610.1">
    <property type="nucleotide sequence ID" value="NZ_JAXCMD010000010.1"/>
</dbReference>
<sequence>MNKTISPNKRIVSLDIIRGFALLGILFINIPTYQVILEGTVIPSYSALDKAIENFISIFIEKKFFSIFSFLFGVGFYIFTSRAESRGDNSRWRFTRRLLSLFVISIVHVLFFFGTILYAYAIIGFLLLPFYNASHLTICKWLVGMPITYLTALLVNLVLSNKSPILSITNFITSDSTLIFIMFLAGFFVARTDWIIRIKDFQNQIRRVQLVTLPLFIGSSIWIWTTAQSNNKQFDLIIKIGVIPTTIFYLCTLFLLLENKTISKILTPVAYVGRMALTNYVAQSFIGLAIMSFMSIEYPLPTQVILIAALVFVIQTLYTIIWFKFFKMGPVEKVWRFMTYGRSKKQRNKSSS</sequence>
<comment type="caution">
    <text evidence="3">The sequence shown here is derived from an EMBL/GenBank/DDBJ whole genome shotgun (WGS) entry which is preliminary data.</text>
</comment>
<feature type="transmembrane region" description="Helical" evidence="1">
    <location>
        <begin position="302"/>
        <end position="323"/>
    </location>
</feature>
<feature type="domain" description="DUF418" evidence="2">
    <location>
        <begin position="190"/>
        <end position="341"/>
    </location>
</feature>
<dbReference type="InterPro" id="IPR052529">
    <property type="entry name" value="Bact_Transport_Assoc"/>
</dbReference>
<keyword evidence="1" id="KW-1133">Transmembrane helix</keyword>
<evidence type="ECO:0000259" key="2">
    <source>
        <dbReference type="Pfam" id="PF04235"/>
    </source>
</evidence>
<dbReference type="AlphaFoldDB" id="A0AAW9GRX3"/>
<feature type="transmembrane region" description="Helical" evidence="1">
    <location>
        <begin position="20"/>
        <end position="42"/>
    </location>
</feature>
<organism evidence="3 4">
    <name type="scientific">Bacillus thuringiensis</name>
    <dbReference type="NCBI Taxonomy" id="1428"/>
    <lineage>
        <taxon>Bacteria</taxon>
        <taxon>Bacillati</taxon>
        <taxon>Bacillota</taxon>
        <taxon>Bacilli</taxon>
        <taxon>Bacillales</taxon>
        <taxon>Bacillaceae</taxon>
        <taxon>Bacillus</taxon>
        <taxon>Bacillus cereus group</taxon>
    </lineage>
</organism>
<proteinExistence type="predicted"/>
<evidence type="ECO:0000313" key="4">
    <source>
        <dbReference type="Proteomes" id="UP001274571"/>
    </source>
</evidence>
<dbReference type="Proteomes" id="UP001274571">
    <property type="component" value="Unassembled WGS sequence"/>
</dbReference>
<protein>
    <submittedName>
        <fullName evidence="3">DUF418 domain-containing protein</fullName>
    </submittedName>
</protein>
<gene>
    <name evidence="3" type="ORF">SOH20_26205</name>
</gene>
<dbReference type="EMBL" id="JAXCMD010000010">
    <property type="protein sequence ID" value="MDY0854356.1"/>
    <property type="molecule type" value="Genomic_DNA"/>
</dbReference>
<dbReference type="InterPro" id="IPR007349">
    <property type="entry name" value="DUF418"/>
</dbReference>
<feature type="transmembrane region" description="Helical" evidence="1">
    <location>
        <begin position="99"/>
        <end position="131"/>
    </location>
</feature>
<feature type="transmembrane region" description="Helical" evidence="1">
    <location>
        <begin position="277"/>
        <end position="296"/>
    </location>
</feature>
<evidence type="ECO:0000256" key="1">
    <source>
        <dbReference type="SAM" id="Phobius"/>
    </source>
</evidence>
<feature type="transmembrane region" description="Helical" evidence="1">
    <location>
        <begin position="208"/>
        <end position="224"/>
    </location>
</feature>
<feature type="transmembrane region" description="Helical" evidence="1">
    <location>
        <begin position="63"/>
        <end position="79"/>
    </location>
</feature>
<feature type="transmembrane region" description="Helical" evidence="1">
    <location>
        <begin position="178"/>
        <end position="196"/>
    </location>
</feature>